<dbReference type="Proteomes" id="UP000507470">
    <property type="component" value="Unassembled WGS sequence"/>
</dbReference>
<reference evidence="2 3" key="1">
    <citation type="submission" date="2020-06" db="EMBL/GenBank/DDBJ databases">
        <authorList>
            <person name="Li R."/>
            <person name="Bekaert M."/>
        </authorList>
    </citation>
    <scope>NUCLEOTIDE SEQUENCE [LARGE SCALE GENOMIC DNA]</scope>
    <source>
        <strain evidence="3">wild</strain>
    </source>
</reference>
<feature type="transmembrane region" description="Helical" evidence="1">
    <location>
        <begin position="6"/>
        <end position="25"/>
    </location>
</feature>
<accession>A0A6J8E573</accession>
<dbReference type="AlphaFoldDB" id="A0A6J8E573"/>
<evidence type="ECO:0000313" key="2">
    <source>
        <dbReference type="EMBL" id="CAC5415246.1"/>
    </source>
</evidence>
<gene>
    <name evidence="2" type="ORF">MCOR_47952</name>
</gene>
<dbReference type="EMBL" id="CACVKT020008390">
    <property type="protein sequence ID" value="CAC5415246.1"/>
    <property type="molecule type" value="Genomic_DNA"/>
</dbReference>
<name>A0A6J8E573_MYTCO</name>
<keyword evidence="3" id="KW-1185">Reference proteome</keyword>
<keyword evidence="1" id="KW-0812">Transmembrane</keyword>
<keyword evidence="1" id="KW-0472">Membrane</keyword>
<evidence type="ECO:0000313" key="3">
    <source>
        <dbReference type="Proteomes" id="UP000507470"/>
    </source>
</evidence>
<evidence type="ECO:0000256" key="1">
    <source>
        <dbReference type="SAM" id="Phobius"/>
    </source>
</evidence>
<sequence>MYSYGLFAACFVVVLLISIGCNICISNYRLKAILQQVGERKHETENANSGDENIPESVSIGELSNISPKYETINENEIAMFNSTNDKHLEHVRTQNRKSAPLSDQSYLDVIDGDDDSATDEDMIELGLLDTSSTSNIKKETTVVPNIDIYTDDYIAACRFMEEKQYEESETSTTSNSLIHVKMCSVNKLVEREVNLTTERDYMNTYWTLNTNNMDYCNSYSAIVAPDMEFESVLKQEKQSIVPKKRHSSP</sequence>
<proteinExistence type="predicted"/>
<organism evidence="2 3">
    <name type="scientific">Mytilus coruscus</name>
    <name type="common">Sea mussel</name>
    <dbReference type="NCBI Taxonomy" id="42192"/>
    <lineage>
        <taxon>Eukaryota</taxon>
        <taxon>Metazoa</taxon>
        <taxon>Spiralia</taxon>
        <taxon>Lophotrochozoa</taxon>
        <taxon>Mollusca</taxon>
        <taxon>Bivalvia</taxon>
        <taxon>Autobranchia</taxon>
        <taxon>Pteriomorphia</taxon>
        <taxon>Mytilida</taxon>
        <taxon>Mytiloidea</taxon>
        <taxon>Mytilidae</taxon>
        <taxon>Mytilinae</taxon>
        <taxon>Mytilus</taxon>
    </lineage>
</organism>
<protein>
    <submittedName>
        <fullName evidence="2">Uncharacterized protein</fullName>
    </submittedName>
</protein>
<dbReference type="OrthoDB" id="10516938at2759"/>
<keyword evidence="1" id="KW-1133">Transmembrane helix</keyword>